<comment type="caution">
    <text evidence="1">The sequence shown here is derived from an EMBL/GenBank/DDBJ whole genome shotgun (WGS) entry which is preliminary data.</text>
</comment>
<dbReference type="STRING" id="1539051.AL01_01235"/>
<gene>
    <name evidence="1" type="ORF">AL01_01235</name>
</gene>
<dbReference type="OrthoDB" id="9133288at2"/>
<keyword evidence="2" id="KW-1185">Reference proteome</keyword>
<dbReference type="Proteomes" id="UP000200980">
    <property type="component" value="Unassembled WGS sequence"/>
</dbReference>
<proteinExistence type="predicted"/>
<dbReference type="EMBL" id="JATM01000001">
    <property type="protein sequence ID" value="OOL19630.1"/>
    <property type="molecule type" value="Genomic_DNA"/>
</dbReference>
<accession>A0A1S8GRI3</accession>
<reference evidence="1 2" key="1">
    <citation type="journal article" date="2016" name="PLoS ONE">
        <title>Whole-Genome Sequence Analysis of Bombella intestini LMG 28161T, a Novel Acetic Acid Bacterium Isolated from the Crop of a Red-Tailed Bumble Bee, Bombus lapidarius.</title>
        <authorList>
            <person name="Li L."/>
            <person name="Illeghems K."/>
            <person name="Van Kerrebroeck S."/>
            <person name="Borremans W."/>
            <person name="Cleenwerck I."/>
            <person name="Smagghe G."/>
            <person name="De Vuyst L."/>
            <person name="Vandamme P."/>
        </authorList>
    </citation>
    <scope>NUCLEOTIDE SEQUENCE [LARGE SCALE GENOMIC DNA]</scope>
    <source>
        <strain evidence="1 2">R-52487</strain>
    </source>
</reference>
<dbReference type="RefSeq" id="WP_077395446.1">
    <property type="nucleotide sequence ID" value="NZ_JATM01000001.1"/>
</dbReference>
<name>A0A1S8GRI3_9PROT</name>
<evidence type="ECO:0000313" key="1">
    <source>
        <dbReference type="EMBL" id="OOL19630.1"/>
    </source>
</evidence>
<dbReference type="AlphaFoldDB" id="A0A1S8GRI3"/>
<sequence length="92" mass="10383">MPDTIIPFTPDENSAPPFKAQITVAEGQLNISAWWNMAGQRWYLKVTEPRGEDKLFRPLIGSPQNYDINLISSISTSKLVYREDNGTLEVTV</sequence>
<evidence type="ECO:0000313" key="2">
    <source>
        <dbReference type="Proteomes" id="UP000200980"/>
    </source>
</evidence>
<protein>
    <submittedName>
        <fullName evidence="1">Uncharacterized protein</fullName>
    </submittedName>
</protein>
<organism evidence="1 2">
    <name type="scientific">Bombella intestini</name>
    <dbReference type="NCBI Taxonomy" id="1539051"/>
    <lineage>
        <taxon>Bacteria</taxon>
        <taxon>Pseudomonadati</taxon>
        <taxon>Pseudomonadota</taxon>
        <taxon>Alphaproteobacteria</taxon>
        <taxon>Acetobacterales</taxon>
        <taxon>Acetobacteraceae</taxon>
        <taxon>Bombella</taxon>
    </lineage>
</organism>